<accession>A0A6A4IVS4</accession>
<dbReference type="Proteomes" id="UP000466442">
    <property type="component" value="Linkage Group LG12"/>
</dbReference>
<gene>
    <name evidence="2" type="ORF">GE061_004553</name>
</gene>
<feature type="region of interest" description="Disordered" evidence="1">
    <location>
        <begin position="133"/>
        <end position="157"/>
    </location>
</feature>
<evidence type="ECO:0000313" key="2">
    <source>
        <dbReference type="EMBL" id="KAF6202155.1"/>
    </source>
</evidence>
<organism evidence="2 3">
    <name type="scientific">Apolygus lucorum</name>
    <name type="common">Small green plant bug</name>
    <name type="synonym">Lygocoris lucorum</name>
    <dbReference type="NCBI Taxonomy" id="248454"/>
    <lineage>
        <taxon>Eukaryota</taxon>
        <taxon>Metazoa</taxon>
        <taxon>Ecdysozoa</taxon>
        <taxon>Arthropoda</taxon>
        <taxon>Hexapoda</taxon>
        <taxon>Insecta</taxon>
        <taxon>Pterygota</taxon>
        <taxon>Neoptera</taxon>
        <taxon>Paraneoptera</taxon>
        <taxon>Hemiptera</taxon>
        <taxon>Heteroptera</taxon>
        <taxon>Panheteroptera</taxon>
        <taxon>Cimicomorpha</taxon>
        <taxon>Miridae</taxon>
        <taxon>Mirini</taxon>
        <taxon>Apolygus</taxon>
    </lineage>
</organism>
<proteinExistence type="predicted"/>
<dbReference type="OrthoDB" id="6611455at2759"/>
<feature type="compositionally biased region" description="Polar residues" evidence="1">
    <location>
        <begin position="72"/>
        <end position="86"/>
    </location>
</feature>
<dbReference type="AlphaFoldDB" id="A0A6A4IVS4"/>
<sequence length="241" mass="26634">MGSGSVVNFDLSSEGPNNYFKSSFARSMAFSNTSQSKSLDYVYLDEGKTISEELTTGDAASGVKSPGDASSLCVTSSGEPLDSSTPRKAAPRRSVPALPTFEPGFPREYSASVRLSRSRPNGTTDPIKFWKMKQEAASKQSESQPQSFSGEDSTLLQEESKDDEILRLRKKDNRWRELICLPPDVLGWGEDAWLQLRLKQHLRVAQTLTNASMGKLSDSTSLEGVCNRLLLIWNLPKRANY</sequence>
<keyword evidence="3" id="KW-1185">Reference proteome</keyword>
<feature type="region of interest" description="Disordered" evidence="1">
    <location>
        <begin position="54"/>
        <end position="103"/>
    </location>
</feature>
<protein>
    <submittedName>
        <fullName evidence="2">Uncharacterized protein</fullName>
    </submittedName>
</protein>
<comment type="caution">
    <text evidence="2">The sequence shown here is derived from an EMBL/GenBank/DDBJ whole genome shotgun (WGS) entry which is preliminary data.</text>
</comment>
<dbReference type="EMBL" id="WIXP02000012">
    <property type="protein sequence ID" value="KAF6202155.1"/>
    <property type="molecule type" value="Genomic_DNA"/>
</dbReference>
<reference evidence="2" key="1">
    <citation type="journal article" date="2021" name="Mol. Ecol. Resour.">
        <title>Apolygus lucorum genome provides insights into omnivorousness and mesophyll feeding.</title>
        <authorList>
            <person name="Liu Y."/>
            <person name="Liu H."/>
            <person name="Wang H."/>
            <person name="Huang T."/>
            <person name="Liu B."/>
            <person name="Yang B."/>
            <person name="Yin L."/>
            <person name="Li B."/>
            <person name="Zhang Y."/>
            <person name="Zhang S."/>
            <person name="Jiang F."/>
            <person name="Zhang X."/>
            <person name="Ren Y."/>
            <person name="Wang B."/>
            <person name="Wang S."/>
            <person name="Lu Y."/>
            <person name="Wu K."/>
            <person name="Fan W."/>
            <person name="Wang G."/>
        </authorList>
    </citation>
    <scope>NUCLEOTIDE SEQUENCE</scope>
    <source>
        <strain evidence="2">12Hb</strain>
    </source>
</reference>
<name>A0A6A4IVS4_APOLU</name>
<feature type="compositionally biased region" description="Polar residues" evidence="1">
    <location>
        <begin position="137"/>
        <end position="157"/>
    </location>
</feature>
<evidence type="ECO:0000313" key="3">
    <source>
        <dbReference type="Proteomes" id="UP000466442"/>
    </source>
</evidence>
<evidence type="ECO:0000256" key="1">
    <source>
        <dbReference type="SAM" id="MobiDB-lite"/>
    </source>
</evidence>